<evidence type="ECO:0000256" key="2">
    <source>
        <dbReference type="ARBA" id="ARBA00022741"/>
    </source>
</evidence>
<dbReference type="InterPro" id="IPR016064">
    <property type="entry name" value="NAD/diacylglycerol_kinase_sf"/>
</dbReference>
<dbReference type="SUPFAM" id="SSF111331">
    <property type="entry name" value="NAD kinase/diacylglycerol kinase-like"/>
    <property type="match status" value="1"/>
</dbReference>
<sequence length="299" mass="30325">MAVVSQVSLLVNPRAGGGRAGPVSKAVFAYLRDLGVETEVLAPTSPEGALGAARQVSAMGAGRLLVVGGDGLICLAARALAGGTTVLGVVAAGTGNDAARALGLLGGSLEEQAQRALADPVPIDLVVGSGQPVVTSAVCGFPTTVNERANRMRFPKGASRYTLATLLEVPRMAPAHYRLVLDGEVLEIGAAAIVVANTAYFGGGMRICPEADPTDGLLDVCVIGDLGRLELLRSLQQVRTGSHVDHPKVAMYRAGVVSVEGVGTVRADGEQLGDLPVVLRADPGALLVAGATTATPGRR</sequence>
<accession>A0A382H4Q4</accession>
<evidence type="ECO:0000256" key="1">
    <source>
        <dbReference type="ARBA" id="ARBA00022679"/>
    </source>
</evidence>
<dbReference type="GO" id="GO:0005886">
    <property type="term" value="C:plasma membrane"/>
    <property type="evidence" value="ECO:0007669"/>
    <property type="project" value="TreeGrafter"/>
</dbReference>
<proteinExistence type="predicted"/>
<name>A0A382H4Q4_9ZZZZ</name>
<keyword evidence="1" id="KW-0808">Transferase</keyword>
<evidence type="ECO:0000256" key="4">
    <source>
        <dbReference type="ARBA" id="ARBA00022840"/>
    </source>
</evidence>
<dbReference type="SMART" id="SM00046">
    <property type="entry name" value="DAGKc"/>
    <property type="match status" value="1"/>
</dbReference>
<protein>
    <recommendedName>
        <fullName evidence="5">DAGKc domain-containing protein</fullName>
    </recommendedName>
</protein>
<dbReference type="Pfam" id="PF19279">
    <property type="entry name" value="YegS_C"/>
    <property type="match status" value="1"/>
</dbReference>
<dbReference type="PANTHER" id="PTHR12358">
    <property type="entry name" value="SPHINGOSINE KINASE"/>
    <property type="match status" value="1"/>
</dbReference>
<keyword evidence="3" id="KW-0418">Kinase</keyword>
<feature type="domain" description="DAGKc" evidence="5">
    <location>
        <begin position="2"/>
        <end position="132"/>
    </location>
</feature>
<dbReference type="InterPro" id="IPR017438">
    <property type="entry name" value="ATP-NAD_kinase_N"/>
</dbReference>
<dbReference type="GO" id="GO:0005524">
    <property type="term" value="F:ATP binding"/>
    <property type="evidence" value="ECO:0007669"/>
    <property type="project" value="UniProtKB-KW"/>
</dbReference>
<dbReference type="GO" id="GO:0004143">
    <property type="term" value="F:ATP-dependent diacylglycerol kinase activity"/>
    <property type="evidence" value="ECO:0007669"/>
    <property type="project" value="TreeGrafter"/>
</dbReference>
<dbReference type="AlphaFoldDB" id="A0A382H4Q4"/>
<dbReference type="InterPro" id="IPR050187">
    <property type="entry name" value="Lipid_Phosphate_FormReg"/>
</dbReference>
<dbReference type="PROSITE" id="PS50146">
    <property type="entry name" value="DAGK"/>
    <property type="match status" value="1"/>
</dbReference>
<dbReference type="Gene3D" id="3.40.50.10330">
    <property type="entry name" value="Probable inorganic polyphosphate/atp-NAD kinase, domain 1"/>
    <property type="match status" value="1"/>
</dbReference>
<keyword evidence="2" id="KW-0547">Nucleotide-binding</keyword>
<reference evidence="6" key="1">
    <citation type="submission" date="2018-05" db="EMBL/GenBank/DDBJ databases">
        <authorList>
            <person name="Lanie J.A."/>
            <person name="Ng W.-L."/>
            <person name="Kazmierczak K.M."/>
            <person name="Andrzejewski T.M."/>
            <person name="Davidsen T.M."/>
            <person name="Wayne K.J."/>
            <person name="Tettelin H."/>
            <person name="Glass J.I."/>
            <person name="Rusch D."/>
            <person name="Podicherti R."/>
            <person name="Tsui H.-C.T."/>
            <person name="Winkler M.E."/>
        </authorList>
    </citation>
    <scope>NUCLEOTIDE SEQUENCE</scope>
</reference>
<dbReference type="Gene3D" id="2.60.200.40">
    <property type="match status" value="1"/>
</dbReference>
<dbReference type="InterPro" id="IPR045540">
    <property type="entry name" value="YegS/DAGK_C"/>
</dbReference>
<gene>
    <name evidence="6" type="ORF">METZ01_LOCUS235026</name>
</gene>
<evidence type="ECO:0000313" key="6">
    <source>
        <dbReference type="EMBL" id="SVB82172.1"/>
    </source>
</evidence>
<dbReference type="EMBL" id="UINC01059123">
    <property type="protein sequence ID" value="SVB82172.1"/>
    <property type="molecule type" value="Genomic_DNA"/>
</dbReference>
<organism evidence="6">
    <name type="scientific">marine metagenome</name>
    <dbReference type="NCBI Taxonomy" id="408172"/>
    <lineage>
        <taxon>unclassified sequences</taxon>
        <taxon>metagenomes</taxon>
        <taxon>ecological metagenomes</taxon>
    </lineage>
</organism>
<evidence type="ECO:0000259" key="5">
    <source>
        <dbReference type="PROSITE" id="PS50146"/>
    </source>
</evidence>
<dbReference type="InterPro" id="IPR001206">
    <property type="entry name" value="Diacylglycerol_kinase_cat_dom"/>
</dbReference>
<keyword evidence="4" id="KW-0067">ATP-binding</keyword>
<dbReference type="Pfam" id="PF00781">
    <property type="entry name" value="DAGK_cat"/>
    <property type="match status" value="1"/>
</dbReference>
<dbReference type="PANTHER" id="PTHR12358:SF106">
    <property type="entry name" value="LIPID KINASE YEGS"/>
    <property type="match status" value="1"/>
</dbReference>
<evidence type="ECO:0000256" key="3">
    <source>
        <dbReference type="ARBA" id="ARBA00022777"/>
    </source>
</evidence>